<dbReference type="InterPro" id="IPR013642">
    <property type="entry name" value="CLCA_N"/>
</dbReference>
<name>A0A6I8N1I9_ORNAN</name>
<evidence type="ECO:0000259" key="1">
    <source>
        <dbReference type="Pfam" id="PF08434"/>
    </source>
</evidence>
<dbReference type="OMA" id="ENAGKRH"/>
<sequence length="174" mass="19733">MKFFKALPNHKFSWAPRLRTLSFLGINSFIPALYLLQGVRPSMIKLKSNGFEGSVIAINPQIPEDVNIVQQIKDMMTGASIYLFAVTKKMFYFKSVTILIPNTWRDKPEYSTSKRESYKTADVIVAEPSPVYGDVPYTKQIRKCRDPGEYIHFTPKVLTGDLLKEYGPLGTATC</sequence>
<dbReference type="AlphaFoldDB" id="A0A6I8N1I9"/>
<reference evidence="2 3" key="1">
    <citation type="journal article" date="2008" name="Nature">
        <title>Genome analysis of the platypus reveals unique signatures of evolution.</title>
        <authorList>
            <person name="Warren W.C."/>
            <person name="Hillier L.W."/>
            <person name="Marshall Graves J.A."/>
            <person name="Birney E."/>
            <person name="Ponting C.P."/>
            <person name="Grutzner F."/>
            <person name="Belov K."/>
            <person name="Miller W."/>
            <person name="Clarke L."/>
            <person name="Chinwalla A.T."/>
            <person name="Yang S.P."/>
            <person name="Heger A."/>
            <person name="Locke D.P."/>
            <person name="Miethke P."/>
            <person name="Waters P.D."/>
            <person name="Veyrunes F."/>
            <person name="Fulton L."/>
            <person name="Fulton B."/>
            <person name="Graves T."/>
            <person name="Wallis J."/>
            <person name="Puente X.S."/>
            <person name="Lopez-Otin C."/>
            <person name="Ordonez G.R."/>
            <person name="Eichler E.E."/>
            <person name="Chen L."/>
            <person name="Cheng Z."/>
            <person name="Deakin J.E."/>
            <person name="Alsop A."/>
            <person name="Thompson K."/>
            <person name="Kirby P."/>
            <person name="Papenfuss A.T."/>
            <person name="Wakefield M.J."/>
            <person name="Olender T."/>
            <person name="Lancet D."/>
            <person name="Huttley G.A."/>
            <person name="Smit A.F."/>
            <person name="Pask A."/>
            <person name="Temple-Smith P."/>
            <person name="Batzer M.A."/>
            <person name="Walker J.A."/>
            <person name="Konkel M.K."/>
            <person name="Harris R.S."/>
            <person name="Whittington C.M."/>
            <person name="Wong E.S."/>
            <person name="Gemmell N.J."/>
            <person name="Buschiazzo E."/>
            <person name="Vargas Jentzsch I.M."/>
            <person name="Merkel A."/>
            <person name="Schmitz J."/>
            <person name="Zemann A."/>
            <person name="Churakov G."/>
            <person name="Kriegs J.O."/>
            <person name="Brosius J."/>
            <person name="Murchison E.P."/>
            <person name="Sachidanandam R."/>
            <person name="Smith C."/>
            <person name="Hannon G.J."/>
            <person name="Tsend-Ayush E."/>
            <person name="McMillan D."/>
            <person name="Attenborough R."/>
            <person name="Rens W."/>
            <person name="Ferguson-Smith M."/>
            <person name="Lefevre C.M."/>
            <person name="Sharp J.A."/>
            <person name="Nicholas K.R."/>
            <person name="Ray D.A."/>
            <person name="Kube M."/>
            <person name="Reinhardt R."/>
            <person name="Pringle T.H."/>
            <person name="Taylor J."/>
            <person name="Jones R.C."/>
            <person name="Nixon B."/>
            <person name="Dacheux J.L."/>
            <person name="Niwa H."/>
            <person name="Sekita Y."/>
            <person name="Huang X."/>
            <person name="Stark A."/>
            <person name="Kheradpour P."/>
            <person name="Kellis M."/>
            <person name="Flicek P."/>
            <person name="Chen Y."/>
            <person name="Webber C."/>
            <person name="Hardison R."/>
            <person name="Nelson J."/>
            <person name="Hallsworth-Pepin K."/>
            <person name="Delehaunty K."/>
            <person name="Markovic C."/>
            <person name="Minx P."/>
            <person name="Feng Y."/>
            <person name="Kremitzki C."/>
            <person name="Mitreva M."/>
            <person name="Glasscock J."/>
            <person name="Wylie T."/>
            <person name="Wohldmann P."/>
            <person name="Thiru P."/>
            <person name="Nhan M.N."/>
            <person name="Pohl C.S."/>
            <person name="Smith S.M."/>
            <person name="Hou S."/>
            <person name="Nefedov M."/>
            <person name="de Jong P.J."/>
            <person name="Renfree M.B."/>
            <person name="Mardis E.R."/>
            <person name="Wilson R.K."/>
        </authorList>
    </citation>
    <scope>NUCLEOTIDE SEQUENCE [LARGE SCALE GENOMIC DNA]</scope>
    <source>
        <strain evidence="2 3">Glennie</strain>
    </source>
</reference>
<keyword evidence="3" id="KW-1185">Reference proteome</keyword>
<accession>A0A6I8N1I9</accession>
<organism evidence="2 3">
    <name type="scientific">Ornithorhynchus anatinus</name>
    <name type="common">Duckbill platypus</name>
    <dbReference type="NCBI Taxonomy" id="9258"/>
    <lineage>
        <taxon>Eukaryota</taxon>
        <taxon>Metazoa</taxon>
        <taxon>Chordata</taxon>
        <taxon>Craniata</taxon>
        <taxon>Vertebrata</taxon>
        <taxon>Euteleostomi</taxon>
        <taxon>Mammalia</taxon>
        <taxon>Monotremata</taxon>
        <taxon>Ornithorhynchidae</taxon>
        <taxon>Ornithorhynchus</taxon>
    </lineage>
</organism>
<dbReference type="GeneTree" id="ENSGT00940000154682"/>
<dbReference type="InParanoid" id="A0A6I8N1I9"/>
<reference evidence="2" key="3">
    <citation type="submission" date="2025-09" db="UniProtKB">
        <authorList>
            <consortium name="Ensembl"/>
        </authorList>
    </citation>
    <scope>IDENTIFICATION</scope>
    <source>
        <strain evidence="2">Glennie</strain>
    </source>
</reference>
<evidence type="ECO:0000313" key="2">
    <source>
        <dbReference type="Ensembl" id="ENSOANP00000034822.1"/>
    </source>
</evidence>
<reference evidence="2" key="2">
    <citation type="submission" date="2025-08" db="UniProtKB">
        <authorList>
            <consortium name="Ensembl"/>
        </authorList>
    </citation>
    <scope>IDENTIFICATION</scope>
    <source>
        <strain evidence="2">Glennie</strain>
    </source>
</reference>
<protein>
    <recommendedName>
        <fullName evidence="1">Calcium-activated chloride channel N-terminal domain-containing protein</fullName>
    </recommendedName>
</protein>
<dbReference type="Proteomes" id="UP000002279">
    <property type="component" value="Chromosome 4"/>
</dbReference>
<dbReference type="FunCoup" id="A0A6I8N1I9">
    <property type="interactions" value="9"/>
</dbReference>
<dbReference type="Pfam" id="PF08434">
    <property type="entry name" value="CLCA"/>
    <property type="match status" value="1"/>
</dbReference>
<dbReference type="Ensembl" id="ENSOANT00000066826.1">
    <property type="protein sequence ID" value="ENSOANP00000034822.1"/>
    <property type="gene ID" value="ENSOANG00000047408.1"/>
</dbReference>
<evidence type="ECO:0000313" key="3">
    <source>
        <dbReference type="Proteomes" id="UP000002279"/>
    </source>
</evidence>
<proteinExistence type="predicted"/>
<feature type="domain" description="Calcium-activated chloride channel N-terminal" evidence="1">
    <location>
        <begin position="44"/>
        <end position="171"/>
    </location>
</feature>